<evidence type="ECO:0000313" key="6">
    <source>
        <dbReference type="Proteomes" id="UP000502706"/>
    </source>
</evidence>
<dbReference type="SUPFAM" id="SSF51621">
    <property type="entry name" value="Phosphoenolpyruvate/pyruvate domain"/>
    <property type="match status" value="1"/>
</dbReference>
<dbReference type="KEGG" id="rmar:GBA65_08220"/>
<name>A0A6G8PWI5_9ACTN</name>
<dbReference type="CDD" id="cd00377">
    <property type="entry name" value="ICL_PEPM"/>
    <property type="match status" value="1"/>
</dbReference>
<dbReference type="PANTHER" id="PTHR42905:SF5">
    <property type="entry name" value="CARBOXYVINYL-CARBOXYPHOSPHONATE PHOSPHORYLMUTASE, CHLOROPLASTIC"/>
    <property type="match status" value="1"/>
</dbReference>
<dbReference type="InterPro" id="IPR015813">
    <property type="entry name" value="Pyrv/PenolPyrv_kinase-like_dom"/>
</dbReference>
<protein>
    <recommendedName>
        <fullName evidence="4">2-methylisocitrate lyase</fullName>
    </recommendedName>
</protein>
<dbReference type="Proteomes" id="UP000502706">
    <property type="component" value="Chromosome"/>
</dbReference>
<evidence type="ECO:0000256" key="3">
    <source>
        <dbReference type="ARBA" id="ARBA00058526"/>
    </source>
</evidence>
<dbReference type="FunFam" id="3.20.20.60:FF:000009">
    <property type="entry name" value="2-methylisocitrate lyase"/>
    <property type="match status" value="1"/>
</dbReference>
<dbReference type="RefSeq" id="WP_166396187.1">
    <property type="nucleotide sequence ID" value="NZ_CP045121.1"/>
</dbReference>
<comment type="function">
    <text evidence="3">Involved in the methylcitric acid cycle. Catalyzes the cleavage of 2-methylisocitrate to yield pyruvate and succinate.</text>
</comment>
<evidence type="ECO:0000256" key="4">
    <source>
        <dbReference type="ARBA" id="ARBA00073849"/>
    </source>
</evidence>
<accession>A0A6G8PWI5</accession>
<dbReference type="PANTHER" id="PTHR42905">
    <property type="entry name" value="PHOSPHOENOLPYRUVATE CARBOXYLASE"/>
    <property type="match status" value="1"/>
</dbReference>
<reference evidence="5 6" key="1">
    <citation type="submission" date="2019-10" db="EMBL/GenBank/DDBJ databases">
        <title>Rubrobacter sp nov SCSIO 52915 isolated from a deep-sea sediment in the South China Sea.</title>
        <authorList>
            <person name="Chen R.W."/>
        </authorList>
    </citation>
    <scope>NUCLEOTIDE SEQUENCE [LARGE SCALE GENOMIC DNA]</scope>
    <source>
        <strain evidence="5 6">SCSIO 52915</strain>
    </source>
</reference>
<dbReference type="GO" id="GO:0046421">
    <property type="term" value="F:methylisocitrate lyase activity"/>
    <property type="evidence" value="ECO:0007669"/>
    <property type="project" value="UniProtKB-ARBA"/>
</dbReference>
<evidence type="ECO:0000256" key="2">
    <source>
        <dbReference type="ARBA" id="ARBA00051150"/>
    </source>
</evidence>
<dbReference type="Gene3D" id="3.20.20.60">
    <property type="entry name" value="Phosphoenolpyruvate-binding domains"/>
    <property type="match status" value="1"/>
</dbReference>
<sequence>MSGAARLRELISEDRLLIAPGAPNALTAILIEEAGFPVVYVSGAGVSNTQLGAADVGLVSSRELVDQVRYITAAVGVPIVADADTGFGNALNVVRTVQELERAGAAGLQLEDQVTPKRCGHFEGKQIVSKTEMVNKVRAAAEARRDEDLVIIARTDARAVTGLEDAIDRALAYREAGADMIFVEAPRSVEELETVAREVPGPLVANMVEGGKTPPQPAAVLEKMGYQMVIYANLAMRAAVLSMQQVLTHLADHGDSTGVTDKIVSMEERNRITNLAQYRKTEERYLSET</sequence>
<organism evidence="5 6">
    <name type="scientific">Rubrobacter marinus</name>
    <dbReference type="NCBI Taxonomy" id="2653852"/>
    <lineage>
        <taxon>Bacteria</taxon>
        <taxon>Bacillati</taxon>
        <taxon>Actinomycetota</taxon>
        <taxon>Rubrobacteria</taxon>
        <taxon>Rubrobacterales</taxon>
        <taxon>Rubrobacteraceae</taxon>
        <taxon>Rubrobacter</taxon>
    </lineage>
</organism>
<comment type="similarity">
    <text evidence="1">Belongs to the isocitrate lyase/PEP mutase superfamily. Methylisocitrate lyase family.</text>
</comment>
<dbReference type="Pfam" id="PF13714">
    <property type="entry name" value="PEP_mutase"/>
    <property type="match status" value="1"/>
</dbReference>
<comment type="catalytic activity">
    <reaction evidence="2">
        <text>3-hydroxybutane-1,2,3-tricarboxylate = pyruvate + succinate</text>
        <dbReference type="Rhea" id="RHEA:57504"/>
        <dbReference type="ChEBI" id="CHEBI:15361"/>
        <dbReference type="ChEBI" id="CHEBI:30031"/>
        <dbReference type="ChEBI" id="CHEBI:141790"/>
    </reaction>
</comment>
<gene>
    <name evidence="5" type="ORF">GBA65_08220</name>
</gene>
<keyword evidence="6" id="KW-1185">Reference proteome</keyword>
<dbReference type="AlphaFoldDB" id="A0A6G8PWI5"/>
<proteinExistence type="inferred from homology"/>
<dbReference type="InterPro" id="IPR040442">
    <property type="entry name" value="Pyrv_kinase-like_dom_sf"/>
</dbReference>
<dbReference type="InterPro" id="IPR039556">
    <property type="entry name" value="ICL/PEPM"/>
</dbReference>
<dbReference type="EMBL" id="CP045121">
    <property type="protein sequence ID" value="QIN78507.1"/>
    <property type="molecule type" value="Genomic_DNA"/>
</dbReference>
<evidence type="ECO:0000313" key="5">
    <source>
        <dbReference type="EMBL" id="QIN78507.1"/>
    </source>
</evidence>
<evidence type="ECO:0000256" key="1">
    <source>
        <dbReference type="ARBA" id="ARBA00009282"/>
    </source>
</evidence>